<evidence type="ECO:0000256" key="1">
    <source>
        <dbReference type="RuleBase" id="RU363097"/>
    </source>
</evidence>
<dbReference type="PANTHER" id="PTHR11011:SF45">
    <property type="entry name" value="FATTY ACYL-COA REDUCTASE CG8306-RELATED"/>
    <property type="match status" value="1"/>
</dbReference>
<keyword evidence="1" id="KW-0521">NADP</keyword>
<keyword evidence="1" id="KW-0443">Lipid metabolism</keyword>
<dbReference type="GO" id="GO:0035336">
    <property type="term" value="P:long-chain fatty-acyl-CoA metabolic process"/>
    <property type="evidence" value="ECO:0007669"/>
    <property type="project" value="TreeGrafter"/>
</dbReference>
<dbReference type="SUPFAM" id="SSF51735">
    <property type="entry name" value="NAD(P)-binding Rossmann-fold domains"/>
    <property type="match status" value="1"/>
</dbReference>
<protein>
    <recommendedName>
        <fullName evidence="1">Fatty acyl-CoA reductase</fullName>
        <ecNumber evidence="1">1.2.1.84</ecNumber>
    </recommendedName>
</protein>
<dbReference type="AlphaFoldDB" id="A0AAN8WCH2"/>
<dbReference type="EC" id="1.2.1.84" evidence="1"/>
<comment type="catalytic activity">
    <reaction evidence="1">
        <text>a long-chain fatty acyl-CoA + 2 NADPH + 2 H(+) = a long-chain primary fatty alcohol + 2 NADP(+) + CoA</text>
        <dbReference type="Rhea" id="RHEA:52716"/>
        <dbReference type="ChEBI" id="CHEBI:15378"/>
        <dbReference type="ChEBI" id="CHEBI:57287"/>
        <dbReference type="ChEBI" id="CHEBI:57783"/>
        <dbReference type="ChEBI" id="CHEBI:58349"/>
        <dbReference type="ChEBI" id="CHEBI:77396"/>
        <dbReference type="ChEBI" id="CHEBI:83139"/>
        <dbReference type="EC" id="1.2.1.84"/>
    </reaction>
</comment>
<dbReference type="Gene3D" id="3.40.50.720">
    <property type="entry name" value="NAD(P)-binding Rossmann-like Domain"/>
    <property type="match status" value="1"/>
</dbReference>
<evidence type="ECO:0000259" key="2">
    <source>
        <dbReference type="Pfam" id="PF07993"/>
    </source>
</evidence>
<dbReference type="PANTHER" id="PTHR11011">
    <property type="entry name" value="MALE STERILITY PROTEIN 2-RELATED"/>
    <property type="match status" value="1"/>
</dbReference>
<keyword evidence="4" id="KW-1185">Reference proteome</keyword>
<organism evidence="3 4">
    <name type="scientific">Dillenia turbinata</name>
    <dbReference type="NCBI Taxonomy" id="194707"/>
    <lineage>
        <taxon>Eukaryota</taxon>
        <taxon>Viridiplantae</taxon>
        <taxon>Streptophyta</taxon>
        <taxon>Embryophyta</taxon>
        <taxon>Tracheophyta</taxon>
        <taxon>Spermatophyta</taxon>
        <taxon>Magnoliopsida</taxon>
        <taxon>eudicotyledons</taxon>
        <taxon>Gunneridae</taxon>
        <taxon>Pentapetalae</taxon>
        <taxon>Dilleniales</taxon>
        <taxon>Dilleniaceae</taxon>
        <taxon>Dillenia</taxon>
    </lineage>
</organism>
<dbReference type="InterPro" id="IPR013120">
    <property type="entry name" value="FAR_NAD-bd"/>
</dbReference>
<comment type="similarity">
    <text evidence="1">Belongs to the fatty acyl-CoA reductase family.</text>
</comment>
<dbReference type="GO" id="GO:0080019">
    <property type="term" value="F:alcohol-forming very long-chain fatty acyl-CoA reductase activity"/>
    <property type="evidence" value="ECO:0007669"/>
    <property type="project" value="InterPro"/>
</dbReference>
<dbReference type="GO" id="GO:0102965">
    <property type="term" value="F:alcohol-forming long-chain fatty acyl-CoA reductase activity"/>
    <property type="evidence" value="ECO:0007669"/>
    <property type="project" value="UniProtKB-EC"/>
</dbReference>
<comment type="caution">
    <text evidence="3">The sequence shown here is derived from an EMBL/GenBank/DDBJ whole genome shotgun (WGS) entry which is preliminary data.</text>
</comment>
<proteinExistence type="inferred from homology"/>
<feature type="domain" description="Thioester reductase (TE)" evidence="2">
    <location>
        <begin position="32"/>
        <end position="78"/>
    </location>
</feature>
<dbReference type="Pfam" id="PF07993">
    <property type="entry name" value="NAD_binding_4"/>
    <property type="match status" value="1"/>
</dbReference>
<comment type="function">
    <text evidence="1">Catalyzes the reduction of fatty acyl-CoA to fatty alcohols.</text>
</comment>
<keyword evidence="1" id="KW-0560">Oxidoreductase</keyword>
<dbReference type="InterPro" id="IPR036291">
    <property type="entry name" value="NAD(P)-bd_dom_sf"/>
</dbReference>
<dbReference type="InterPro" id="IPR026055">
    <property type="entry name" value="FAR"/>
</dbReference>
<gene>
    <name evidence="3" type="ORF">RJ641_025110</name>
</gene>
<keyword evidence="1" id="KW-0444">Lipid biosynthesis</keyword>
<evidence type="ECO:0000313" key="4">
    <source>
        <dbReference type="Proteomes" id="UP001370490"/>
    </source>
</evidence>
<accession>A0AAN8WCH2</accession>
<dbReference type="GO" id="GO:0010345">
    <property type="term" value="P:suberin biosynthetic process"/>
    <property type="evidence" value="ECO:0007669"/>
    <property type="project" value="TreeGrafter"/>
</dbReference>
<name>A0AAN8WCH2_9MAGN</name>
<reference evidence="3 4" key="1">
    <citation type="submission" date="2023-12" db="EMBL/GenBank/DDBJ databases">
        <title>A high-quality genome assembly for Dillenia turbinata (Dilleniales).</title>
        <authorList>
            <person name="Chanderbali A."/>
        </authorList>
    </citation>
    <scope>NUCLEOTIDE SEQUENCE [LARGE SCALE GENOMIC DNA]</scope>
    <source>
        <strain evidence="3">LSX21</strain>
        <tissue evidence="3">Leaf</tissue>
    </source>
</reference>
<dbReference type="Proteomes" id="UP001370490">
    <property type="component" value="Unassembled WGS sequence"/>
</dbReference>
<dbReference type="EMBL" id="JBAMMX010000003">
    <property type="protein sequence ID" value="KAK6944008.1"/>
    <property type="molecule type" value="Genomic_DNA"/>
</dbReference>
<sequence>MVTGFGSRTTLNPNSKNGIGILQFLQGKNYLITGATGFLGKVLVEKLLRTVPNVGKIFVLIQAKDQEAALHRLKSEVHLATVIDY</sequence>
<evidence type="ECO:0000313" key="3">
    <source>
        <dbReference type="EMBL" id="KAK6944008.1"/>
    </source>
</evidence>